<dbReference type="Proteomes" id="UP000614469">
    <property type="component" value="Unassembled WGS sequence"/>
</dbReference>
<dbReference type="Pfam" id="PF00672">
    <property type="entry name" value="HAMP"/>
    <property type="match status" value="1"/>
</dbReference>
<dbReference type="PROSITE" id="PS50885">
    <property type="entry name" value="HAMP"/>
    <property type="match status" value="1"/>
</dbReference>
<dbReference type="InterPro" id="IPR003660">
    <property type="entry name" value="HAMP_dom"/>
</dbReference>
<evidence type="ECO:0000256" key="10">
    <source>
        <dbReference type="ARBA" id="ARBA00023012"/>
    </source>
</evidence>
<dbReference type="SMART" id="SM00065">
    <property type="entry name" value="GAF"/>
    <property type="match status" value="1"/>
</dbReference>
<reference evidence="14 15" key="1">
    <citation type="submission" date="2020-08" db="EMBL/GenBank/DDBJ databases">
        <title>Bridging the membrane lipid divide: bacteria of the FCB group superphylum have the potential to synthesize archaeal ether lipids.</title>
        <authorList>
            <person name="Villanueva L."/>
            <person name="Von Meijenfeldt F.A.B."/>
            <person name="Westbye A.B."/>
            <person name="Yadav S."/>
            <person name="Hopmans E.C."/>
            <person name="Dutilh B.E."/>
            <person name="Sinninghe Damste J.S."/>
        </authorList>
    </citation>
    <scope>NUCLEOTIDE SEQUENCE [LARGE SCALE GENOMIC DNA]</scope>
    <source>
        <strain evidence="14">NIOZ-UU36</strain>
    </source>
</reference>
<evidence type="ECO:0000313" key="14">
    <source>
        <dbReference type="EMBL" id="MBC8335581.1"/>
    </source>
</evidence>
<evidence type="ECO:0000256" key="4">
    <source>
        <dbReference type="ARBA" id="ARBA00022475"/>
    </source>
</evidence>
<comment type="catalytic activity">
    <reaction evidence="1">
        <text>ATP + protein L-histidine = ADP + protein N-phospho-L-histidine.</text>
        <dbReference type="EC" id="2.7.13.3"/>
    </reaction>
</comment>
<evidence type="ECO:0000259" key="13">
    <source>
        <dbReference type="PROSITE" id="PS50885"/>
    </source>
</evidence>
<feature type="transmembrane region" description="Helical" evidence="12">
    <location>
        <begin position="64"/>
        <end position="81"/>
    </location>
</feature>
<evidence type="ECO:0000256" key="11">
    <source>
        <dbReference type="ARBA" id="ARBA00023136"/>
    </source>
</evidence>
<keyword evidence="12" id="KW-1133">Transmembrane helix</keyword>
<keyword evidence="8" id="KW-0418">Kinase</keyword>
<evidence type="ECO:0000256" key="7">
    <source>
        <dbReference type="ARBA" id="ARBA00022741"/>
    </source>
</evidence>
<keyword evidence="7" id="KW-0547">Nucleotide-binding</keyword>
<dbReference type="GO" id="GO:0005524">
    <property type="term" value="F:ATP binding"/>
    <property type="evidence" value="ECO:0007669"/>
    <property type="project" value="UniProtKB-KW"/>
</dbReference>
<dbReference type="GO" id="GO:0005886">
    <property type="term" value="C:plasma membrane"/>
    <property type="evidence" value="ECO:0007669"/>
    <property type="project" value="UniProtKB-SubCell"/>
</dbReference>
<evidence type="ECO:0000256" key="8">
    <source>
        <dbReference type="ARBA" id="ARBA00022777"/>
    </source>
</evidence>
<dbReference type="PANTHER" id="PTHR45528">
    <property type="entry name" value="SENSOR HISTIDINE KINASE CPXA"/>
    <property type="match status" value="1"/>
</dbReference>
<feature type="transmembrane region" description="Helical" evidence="12">
    <location>
        <begin position="101"/>
        <end position="122"/>
    </location>
</feature>
<dbReference type="CDD" id="cd06225">
    <property type="entry name" value="HAMP"/>
    <property type="match status" value="1"/>
</dbReference>
<dbReference type="InterPro" id="IPR003018">
    <property type="entry name" value="GAF"/>
</dbReference>
<evidence type="ECO:0000256" key="6">
    <source>
        <dbReference type="ARBA" id="ARBA00022679"/>
    </source>
</evidence>
<keyword evidence="11 12" id="KW-0472">Membrane</keyword>
<keyword evidence="5" id="KW-0597">Phosphoprotein</keyword>
<feature type="domain" description="HAMP" evidence="13">
    <location>
        <begin position="502"/>
        <end position="554"/>
    </location>
</feature>
<dbReference type="GO" id="GO:0000160">
    <property type="term" value="P:phosphorelay signal transduction system"/>
    <property type="evidence" value="ECO:0007669"/>
    <property type="project" value="UniProtKB-KW"/>
</dbReference>
<dbReference type="EMBL" id="JACNJN010000114">
    <property type="protein sequence ID" value="MBC8335581.1"/>
    <property type="molecule type" value="Genomic_DNA"/>
</dbReference>
<dbReference type="EC" id="2.7.13.3" evidence="3"/>
<dbReference type="Pfam" id="PF13185">
    <property type="entry name" value="GAF_2"/>
    <property type="match status" value="1"/>
</dbReference>
<dbReference type="SUPFAM" id="SSF158472">
    <property type="entry name" value="HAMP domain-like"/>
    <property type="match status" value="1"/>
</dbReference>
<dbReference type="CDD" id="cd18773">
    <property type="entry name" value="PDC1_HK_sensor"/>
    <property type="match status" value="1"/>
</dbReference>
<name>A0A8J6NM76_9CHLR</name>
<evidence type="ECO:0000313" key="15">
    <source>
        <dbReference type="Proteomes" id="UP000614469"/>
    </source>
</evidence>
<accession>A0A8J6NM76</accession>
<evidence type="ECO:0000256" key="12">
    <source>
        <dbReference type="SAM" id="Phobius"/>
    </source>
</evidence>
<dbReference type="PANTHER" id="PTHR45528:SF1">
    <property type="entry name" value="SENSOR HISTIDINE KINASE CPXA"/>
    <property type="match status" value="1"/>
</dbReference>
<evidence type="ECO:0000256" key="3">
    <source>
        <dbReference type="ARBA" id="ARBA00012438"/>
    </source>
</evidence>
<gene>
    <name evidence="14" type="ORF">H8E29_09965</name>
</gene>
<proteinExistence type="predicted"/>
<keyword evidence="6" id="KW-0808">Transferase</keyword>
<keyword evidence="12" id="KW-0812">Transmembrane</keyword>
<dbReference type="Gene3D" id="3.30.450.40">
    <property type="match status" value="3"/>
</dbReference>
<evidence type="ECO:0000256" key="9">
    <source>
        <dbReference type="ARBA" id="ARBA00022840"/>
    </source>
</evidence>
<comment type="caution">
    <text evidence="14">The sequence shown here is derived from an EMBL/GenBank/DDBJ whole genome shotgun (WGS) entry which is preliminary data.</text>
</comment>
<dbReference type="AlphaFoldDB" id="A0A8J6NM76"/>
<dbReference type="Gene3D" id="6.10.340.10">
    <property type="match status" value="1"/>
</dbReference>
<feature type="transmembrane region" description="Helical" evidence="12">
    <location>
        <begin position="41"/>
        <end position="59"/>
    </location>
</feature>
<evidence type="ECO:0000256" key="2">
    <source>
        <dbReference type="ARBA" id="ARBA00004651"/>
    </source>
</evidence>
<dbReference type="InterPro" id="IPR029016">
    <property type="entry name" value="GAF-like_dom_sf"/>
</dbReference>
<protein>
    <recommendedName>
        <fullName evidence="3">histidine kinase</fullName>
        <ecNumber evidence="3">2.7.13.3</ecNumber>
    </recommendedName>
</protein>
<dbReference type="InterPro" id="IPR050398">
    <property type="entry name" value="HssS/ArlS-like"/>
</dbReference>
<dbReference type="SUPFAM" id="SSF55781">
    <property type="entry name" value="GAF domain-like"/>
    <property type="match status" value="3"/>
</dbReference>
<dbReference type="Gene3D" id="3.30.450.20">
    <property type="entry name" value="PAS domain"/>
    <property type="match status" value="1"/>
</dbReference>
<organism evidence="14 15">
    <name type="scientific">Candidatus Desulfolinea nitratireducens</name>
    <dbReference type="NCBI Taxonomy" id="2841698"/>
    <lineage>
        <taxon>Bacteria</taxon>
        <taxon>Bacillati</taxon>
        <taxon>Chloroflexota</taxon>
        <taxon>Anaerolineae</taxon>
        <taxon>Anaerolineales</taxon>
        <taxon>Anaerolineales incertae sedis</taxon>
        <taxon>Candidatus Desulfolinea</taxon>
    </lineage>
</organism>
<evidence type="ECO:0000256" key="1">
    <source>
        <dbReference type="ARBA" id="ARBA00000085"/>
    </source>
</evidence>
<dbReference type="SMART" id="SM00304">
    <property type="entry name" value="HAMP"/>
    <property type="match status" value="1"/>
</dbReference>
<dbReference type="GO" id="GO:0004673">
    <property type="term" value="F:protein histidine kinase activity"/>
    <property type="evidence" value="ECO:0007669"/>
    <property type="project" value="UniProtKB-EC"/>
</dbReference>
<keyword evidence="4" id="KW-1003">Cell membrane</keyword>
<keyword evidence="9" id="KW-0067">ATP-binding</keyword>
<evidence type="ECO:0000256" key="5">
    <source>
        <dbReference type="ARBA" id="ARBA00022553"/>
    </source>
</evidence>
<feature type="transmembrane region" description="Helical" evidence="12">
    <location>
        <begin position="134"/>
        <end position="157"/>
    </location>
</feature>
<comment type="subcellular location">
    <subcellularLocation>
        <location evidence="2">Cell membrane</location>
        <topology evidence="2">Multi-pass membrane protein</topology>
    </subcellularLocation>
</comment>
<keyword evidence="10" id="KW-0902">Two-component regulatory system</keyword>
<sequence length="911" mass="100787">MSIFSARMIWQGQKDKGIWLLLNSFILTMALRNAFTADLGLIFAIIAFTLIPIIGLLTLKPDSFGRVLSLGFVSGSFYYIFDLLVTRYLPSYRQMTEIVEPLARTIIFVAILLIGFFVLFLLTQHRFLLLSSKIIIAMVIVVLIPIIILAITGSISLRSSLGSRQNKILQVKAAFVGQGIENLILTNKRELRAEAQSPAIIEYLSSLTTIGGQENKERLEDQALESLRSFRQKNMLAVGSYAILDISGKNILDTTLENIGNDEHETDYFIQPLNTNLPFVSNIIRTRTLSEFSTILSSSEYSIYFSAPIKLKSGIVVGVLRAEYHPYILQQEINNYMETEGEDIGEFFIALLTEEEVNNIDPEDPSSVYLLLSNGKNPELNFKSATPLTTNIITPLQMNHFLPVGSTAQLSLDVPGLDKGLRNRLISPVFEAQAFPRDSETEVPLDLIASVEIEEASLPWIVIVSQDIESINAPIQRQNDISTLIAIATAIGASLLAFSGSQYLTRPVLRLAETANRVAQGDLSARAIINSEDEIGALGKSFNMMTGQLNSLITTLEDRVAERTQALERRAEQLRAASAVGHAAASLRDLDKLLSQATELISQQFGFYHAAIFLIDVHGKYAVLKAAHSLGGLRMLARSHKLKVGEEGIVGHVTATGKSRISLDVGQDAVFFNNPDLPHTRSELALPLIAGGKILGALDIQSQEGEAFGEADMVTLQVLADQIAISIENAHLFEESRIALANVRRAYGEQSHLGWQELIRQGKNFGFRSASDGSIFPLEEKADQNYLESQSTLEENKRTANIPITVRGKSIGTIRLSKPDDARSWDQKDLDLAETLTTELSQAMDSARLFDETRQQADRERVVGEIASRMQETMNVESVIRLAADELYKLLDLDHVTIHLLADDEEREETV</sequence>